<sequence length="298" mass="33491">MSINYAERFERQIEQQFERELTSADMAANRRFNFIDAQTIRVATVTLSGYRDHARDGSKNRGAVGNTYQAFSLTHDRDIEFFVDEMDVDETNQVLSAANITAVFNQEQAIPELDSFRYSKLYSEFVANGGVVNTETLTEANILQVFDKMMEDMDEAAVPQSGRMLKVTPPVYTMLKNAEKIQRTLDISGGANSINRNVRSLDEVTIVTVPSDRMKTVYDFADGFKPGEGSKQINMMLYHTSGILAPVKVADVYLWNKGQTPDSAFGYLYQNRMYTDLFVIKAKKDAIAINADVADVEG</sequence>
<organism evidence="1 2">
    <name type="scientific">Anaerosalibacter massiliensis</name>
    <dbReference type="NCBI Taxonomy" id="1347392"/>
    <lineage>
        <taxon>Bacteria</taxon>
        <taxon>Bacillati</taxon>
        <taxon>Bacillota</taxon>
        <taxon>Tissierellia</taxon>
        <taxon>Tissierellales</taxon>
        <taxon>Sporanaerobacteraceae</taxon>
        <taxon>Anaerosalibacter</taxon>
    </lineage>
</organism>
<comment type="caution">
    <text evidence="1">The sequence shown here is derived from an EMBL/GenBank/DDBJ whole genome shotgun (WGS) entry which is preliminary data.</text>
</comment>
<protein>
    <recommendedName>
        <fullName evidence="3">Capsid protein</fullName>
    </recommendedName>
</protein>
<name>A0A9X2MHI6_9FIRM</name>
<dbReference type="RefSeq" id="WP_257490167.1">
    <property type="nucleotide sequence ID" value="NZ_JANJZL010000002.1"/>
</dbReference>
<dbReference type="AlphaFoldDB" id="A0A9X2MHI6"/>
<reference evidence="1" key="1">
    <citation type="submission" date="2022-07" db="EMBL/GenBank/DDBJ databases">
        <title>Enhanced cultured diversity of the mouse gut microbiota enables custom-made synthetic communities.</title>
        <authorList>
            <person name="Afrizal A."/>
        </authorList>
    </citation>
    <scope>NUCLEOTIDE SEQUENCE</scope>
    <source>
        <strain evidence="1">DSM 29482</strain>
    </source>
</reference>
<gene>
    <name evidence="1" type="ORF">NSA23_03590</name>
</gene>
<accession>A0A9X2MHI6</accession>
<evidence type="ECO:0000313" key="1">
    <source>
        <dbReference type="EMBL" id="MCR2043195.1"/>
    </source>
</evidence>
<evidence type="ECO:0000313" key="2">
    <source>
        <dbReference type="Proteomes" id="UP001142078"/>
    </source>
</evidence>
<evidence type="ECO:0008006" key="3">
    <source>
        <dbReference type="Google" id="ProtNLM"/>
    </source>
</evidence>
<keyword evidence="2" id="KW-1185">Reference proteome</keyword>
<dbReference type="EMBL" id="JANJZL010000002">
    <property type="protein sequence ID" value="MCR2043195.1"/>
    <property type="molecule type" value="Genomic_DNA"/>
</dbReference>
<dbReference type="Proteomes" id="UP001142078">
    <property type="component" value="Unassembled WGS sequence"/>
</dbReference>
<proteinExistence type="predicted"/>